<dbReference type="Pfam" id="PF00814">
    <property type="entry name" value="TsaD"/>
    <property type="match status" value="1"/>
</dbReference>
<dbReference type="RefSeq" id="WP_114696268.1">
    <property type="nucleotide sequence ID" value="NZ_QQOH01000003.1"/>
</dbReference>
<dbReference type="CDD" id="cd24032">
    <property type="entry name" value="ASKHA_NBD_TsaB"/>
    <property type="match status" value="1"/>
</dbReference>
<evidence type="ECO:0000256" key="2">
    <source>
        <dbReference type="ARBA" id="ARBA00010493"/>
    </source>
</evidence>
<reference evidence="8 9" key="1">
    <citation type="submission" date="2018-07" db="EMBL/GenBank/DDBJ databases">
        <title>Motiliproteus coralliicola sp. nov., a bacterium isolated from Coral.</title>
        <authorList>
            <person name="Wang G."/>
        </authorList>
    </citation>
    <scope>NUCLEOTIDE SEQUENCE [LARGE SCALE GENOMIC DNA]</scope>
    <source>
        <strain evidence="8 9">C34</strain>
    </source>
</reference>
<dbReference type="NCBIfam" id="TIGR03725">
    <property type="entry name" value="T6A_YeaZ"/>
    <property type="match status" value="1"/>
</dbReference>
<dbReference type="Gene3D" id="3.30.420.40">
    <property type="match status" value="2"/>
</dbReference>
<evidence type="ECO:0000256" key="1">
    <source>
        <dbReference type="ARBA" id="ARBA00004496"/>
    </source>
</evidence>
<evidence type="ECO:0000259" key="7">
    <source>
        <dbReference type="Pfam" id="PF00814"/>
    </source>
</evidence>
<name>A0A369WKE0_9GAMM</name>
<feature type="domain" description="Gcp-like" evidence="7">
    <location>
        <begin position="33"/>
        <end position="153"/>
    </location>
</feature>
<evidence type="ECO:0000313" key="9">
    <source>
        <dbReference type="Proteomes" id="UP000253769"/>
    </source>
</evidence>
<sequence>MSKILALDTSTQACSVALWLDGEVREDFRDLPRQHTQLLLPMVQQMLDQAGVSLKRLDGIAFGRGPGSFTGLRICTGVTQGLAFGADLPVAPVSTLAALALQARHSDPDLDGAMVAIDARMDEIYWGAYRFDTDTGLPILAADERVCPPERVEENPLFAQGRWIGIGSGWNYRERLPASVLARVETIDPQPEPRAAAIAELGAAMIAAGQGVLPEQALPVYLRDDVAKKKGEQKKADQKPAQKKGEG</sequence>
<dbReference type="GO" id="GO:0016740">
    <property type="term" value="F:transferase activity"/>
    <property type="evidence" value="ECO:0007669"/>
    <property type="project" value="UniProtKB-KW"/>
</dbReference>
<dbReference type="Proteomes" id="UP000253769">
    <property type="component" value="Unassembled WGS sequence"/>
</dbReference>
<evidence type="ECO:0000313" key="8">
    <source>
        <dbReference type="EMBL" id="RDE19925.1"/>
    </source>
</evidence>
<dbReference type="GO" id="GO:0005829">
    <property type="term" value="C:cytosol"/>
    <property type="evidence" value="ECO:0007669"/>
    <property type="project" value="TreeGrafter"/>
</dbReference>
<accession>A0A369WKE0</accession>
<dbReference type="PANTHER" id="PTHR11735">
    <property type="entry name" value="TRNA N6-ADENOSINE THREONYLCARBAMOYLTRANSFERASE"/>
    <property type="match status" value="1"/>
</dbReference>
<protein>
    <recommendedName>
        <fullName evidence="3">tRNA threonylcarbamoyladenosine biosynthesis protein TsaB</fullName>
    </recommendedName>
    <alternativeName>
        <fullName evidence="6">t(6)A37 threonylcarbamoyladenosine biosynthesis protein TsaB</fullName>
    </alternativeName>
</protein>
<evidence type="ECO:0000256" key="3">
    <source>
        <dbReference type="ARBA" id="ARBA00019012"/>
    </source>
</evidence>
<evidence type="ECO:0000256" key="5">
    <source>
        <dbReference type="ARBA" id="ARBA00022694"/>
    </source>
</evidence>
<proteinExistence type="inferred from homology"/>
<dbReference type="OrthoDB" id="9809995at2"/>
<dbReference type="SUPFAM" id="SSF53067">
    <property type="entry name" value="Actin-like ATPase domain"/>
    <property type="match status" value="2"/>
</dbReference>
<keyword evidence="9" id="KW-1185">Reference proteome</keyword>
<gene>
    <name evidence="8" type="primary">tsaB</name>
    <name evidence="8" type="ORF">DV711_13740</name>
</gene>
<dbReference type="GO" id="GO:0002949">
    <property type="term" value="P:tRNA threonylcarbamoyladenosine modification"/>
    <property type="evidence" value="ECO:0007669"/>
    <property type="project" value="InterPro"/>
</dbReference>
<keyword evidence="8" id="KW-0808">Transferase</keyword>
<keyword evidence="4" id="KW-0963">Cytoplasm</keyword>
<dbReference type="AlphaFoldDB" id="A0A369WKE0"/>
<dbReference type="InterPro" id="IPR043129">
    <property type="entry name" value="ATPase_NBD"/>
</dbReference>
<organism evidence="8 9">
    <name type="scientific">Motiliproteus coralliicola</name>
    <dbReference type="NCBI Taxonomy" id="2283196"/>
    <lineage>
        <taxon>Bacteria</taxon>
        <taxon>Pseudomonadati</taxon>
        <taxon>Pseudomonadota</taxon>
        <taxon>Gammaproteobacteria</taxon>
        <taxon>Oceanospirillales</taxon>
        <taxon>Oceanospirillaceae</taxon>
        <taxon>Motiliproteus</taxon>
    </lineage>
</organism>
<dbReference type="EMBL" id="QQOH01000003">
    <property type="protein sequence ID" value="RDE19925.1"/>
    <property type="molecule type" value="Genomic_DNA"/>
</dbReference>
<dbReference type="FunFam" id="3.30.420.40:FF:000097">
    <property type="entry name" value="tRNA threonylcarbamoyladenosine biosynthesis protein TsaB"/>
    <property type="match status" value="1"/>
</dbReference>
<evidence type="ECO:0000256" key="4">
    <source>
        <dbReference type="ARBA" id="ARBA00022490"/>
    </source>
</evidence>
<comment type="caution">
    <text evidence="8">The sequence shown here is derived from an EMBL/GenBank/DDBJ whole genome shotgun (WGS) entry which is preliminary data.</text>
</comment>
<comment type="similarity">
    <text evidence="2">Belongs to the KAE1 / TsaD family. TsaB subfamily.</text>
</comment>
<dbReference type="InterPro" id="IPR022496">
    <property type="entry name" value="T6A_TsaB"/>
</dbReference>
<dbReference type="InterPro" id="IPR000905">
    <property type="entry name" value="Gcp-like_dom"/>
</dbReference>
<keyword evidence="5" id="KW-0819">tRNA processing</keyword>
<evidence type="ECO:0000256" key="6">
    <source>
        <dbReference type="ARBA" id="ARBA00032446"/>
    </source>
</evidence>
<dbReference type="PANTHER" id="PTHR11735:SF11">
    <property type="entry name" value="TRNA THREONYLCARBAMOYLADENOSINE BIOSYNTHESIS PROTEIN TSAB"/>
    <property type="match status" value="1"/>
</dbReference>
<comment type="subcellular location">
    <subcellularLocation>
        <location evidence="1">Cytoplasm</location>
    </subcellularLocation>
</comment>